<reference evidence="14 16" key="2">
    <citation type="journal article" date="2018" name="Plant J.">
        <title>The Physcomitrella patens chromosome-scale assembly reveals moss genome structure and evolution.</title>
        <authorList>
            <person name="Lang D."/>
            <person name="Ullrich K.K."/>
            <person name="Murat F."/>
            <person name="Fuchs J."/>
            <person name="Jenkins J."/>
            <person name="Haas F.B."/>
            <person name="Piednoel M."/>
            <person name="Gundlach H."/>
            <person name="Van Bel M."/>
            <person name="Meyberg R."/>
            <person name="Vives C."/>
            <person name="Morata J."/>
            <person name="Symeonidi A."/>
            <person name="Hiss M."/>
            <person name="Muchero W."/>
            <person name="Kamisugi Y."/>
            <person name="Saleh O."/>
            <person name="Blanc G."/>
            <person name="Decker E.L."/>
            <person name="van Gessel N."/>
            <person name="Grimwood J."/>
            <person name="Hayes R.D."/>
            <person name="Graham S.W."/>
            <person name="Gunter L.E."/>
            <person name="McDaniel S.F."/>
            <person name="Hoernstein S.N.W."/>
            <person name="Larsson A."/>
            <person name="Li F.W."/>
            <person name="Perroud P.F."/>
            <person name="Phillips J."/>
            <person name="Ranjan P."/>
            <person name="Rokshar D.S."/>
            <person name="Rothfels C.J."/>
            <person name="Schneider L."/>
            <person name="Shu S."/>
            <person name="Stevenson D.W."/>
            <person name="Thummler F."/>
            <person name="Tillich M."/>
            <person name="Villarreal Aguilar J.C."/>
            <person name="Widiez T."/>
            <person name="Wong G.K."/>
            <person name="Wymore A."/>
            <person name="Zhang Y."/>
            <person name="Zimmer A.D."/>
            <person name="Quatrano R.S."/>
            <person name="Mayer K.F.X."/>
            <person name="Goodstein D."/>
            <person name="Casacuberta J.M."/>
            <person name="Vandepoele K."/>
            <person name="Reski R."/>
            <person name="Cuming A.C."/>
            <person name="Tuskan G.A."/>
            <person name="Maumus F."/>
            <person name="Salse J."/>
            <person name="Schmutz J."/>
            <person name="Rensing S.A."/>
        </authorList>
    </citation>
    <scope>NUCLEOTIDE SEQUENCE [LARGE SCALE GENOMIC DNA]</scope>
    <source>
        <strain evidence="15 16">cv. Gransden 2004</strain>
    </source>
</reference>
<evidence type="ECO:0000313" key="16">
    <source>
        <dbReference type="Proteomes" id="UP000006727"/>
    </source>
</evidence>
<feature type="compositionally biased region" description="Polar residues" evidence="11">
    <location>
        <begin position="844"/>
        <end position="853"/>
    </location>
</feature>
<keyword evidence="16" id="KW-1185">Reference proteome</keyword>
<feature type="compositionally biased region" description="Low complexity" evidence="11">
    <location>
        <begin position="1058"/>
        <end position="1099"/>
    </location>
</feature>
<evidence type="ECO:0000256" key="6">
    <source>
        <dbReference type="ARBA" id="ARBA00022806"/>
    </source>
</evidence>
<dbReference type="RefSeq" id="XP_024357671.1">
    <property type="nucleotide sequence ID" value="XM_024501903.2"/>
</dbReference>
<organism evidence="14">
    <name type="scientific">Physcomitrium patens</name>
    <name type="common">Spreading-leaved earth moss</name>
    <name type="synonym">Physcomitrella patens</name>
    <dbReference type="NCBI Taxonomy" id="3218"/>
    <lineage>
        <taxon>Eukaryota</taxon>
        <taxon>Viridiplantae</taxon>
        <taxon>Streptophyta</taxon>
        <taxon>Embryophyta</taxon>
        <taxon>Bryophyta</taxon>
        <taxon>Bryophytina</taxon>
        <taxon>Bryopsida</taxon>
        <taxon>Funariidae</taxon>
        <taxon>Funariales</taxon>
        <taxon>Funariaceae</taxon>
        <taxon>Physcomitrium</taxon>
    </lineage>
</organism>
<dbReference type="InterPro" id="IPR014001">
    <property type="entry name" value="Helicase_ATP-bd"/>
</dbReference>
<dbReference type="EnsemblPlants" id="Pp3c20_9530V3.2">
    <property type="protein sequence ID" value="Pp3c20_9530V3.2"/>
    <property type="gene ID" value="Pp3c20_9530"/>
</dbReference>
<feature type="domain" description="Helicase ATP-binding" evidence="12">
    <location>
        <begin position="74"/>
        <end position="242"/>
    </location>
</feature>
<dbReference type="GO" id="GO:0016787">
    <property type="term" value="F:hydrolase activity"/>
    <property type="evidence" value="ECO:0007669"/>
    <property type="project" value="UniProtKB-KW"/>
</dbReference>
<keyword evidence="8" id="KW-0238">DNA-binding</keyword>
<dbReference type="STRING" id="3218.A0A2K1IUR4"/>
<evidence type="ECO:0000256" key="3">
    <source>
        <dbReference type="ARBA" id="ARBA00022741"/>
    </source>
</evidence>
<dbReference type="InterPro" id="IPR011545">
    <property type="entry name" value="DEAD/DEAH_box_helicase_dom"/>
</dbReference>
<dbReference type="Gramene" id="Pp3c20_9530V3.2">
    <property type="protein sequence ID" value="Pp3c20_9530V3.2"/>
    <property type="gene ID" value="Pp3c20_9530"/>
</dbReference>
<keyword evidence="9" id="KW-0234">DNA repair</keyword>
<evidence type="ECO:0000256" key="5">
    <source>
        <dbReference type="ARBA" id="ARBA00022801"/>
    </source>
</evidence>
<evidence type="ECO:0000256" key="8">
    <source>
        <dbReference type="ARBA" id="ARBA00023125"/>
    </source>
</evidence>
<sequence length="1419" mass="157775">MEAPGGEPDDDDFDWEAAVAEIDDVCLKSQRIIAPASAIVTANASALASDIDYTTASTWIYPANIPYREYQFNITKTALFSNTLVSLPTGLGKTLIAAVVMYNYFRWFPTGKIVFTAPSRPLVMQQIEACHNIMGIPQEMAIDMTGQMSPPQRAEEWRSRRVFYVTPQCLEKDIQSGTCPVNDIVCLVVDEAHRATGNFSYCVVTRELLARNIKFRILALTATPGSKQVTIQAVVDNLLMSCLEYRDENDPDVSQYTHNRKLELIQVKMNAETNKIKDIYLEILKPVVDKLYHLGVFYSREFARLSPFEFITARDKFRQAPPQSLQQHQYREVESFFSMAITLYHIYKLLHSHGVRPALEMLQTKMQEGTLRLLARNSRLQEIKNLMQESVGHGAPSPKLVKLEAIILQHFRDHDPLTTRVIIFTNFRESVKDILEALLKVGHIVKAMEFIGQSSGKASKGQTQKMQQAVLQKFRSGGFNTIVATSIAEEGLDIMEVDLVICFDANISPLRMIQRMGRTGRKRDGRVVVLASEGAEVQGYLKKQAKNKALGKHMQHGGVNSFSFHPSPRMVPHMVKPQVEMTEMKIEQYVPRGKNKSVEGVAVPDSEGDELTEEEQALLRKYALPPGAEPWRPSLIAFPKYQLLPTPVHAVKHSTRTVSMFIDVLRSLQEPGFLGSAKDSLPSQLGFASLSIAQQNLDTGAAIPTGSAVVNSPVKTFEDNLDEDEPVDQEMPFNEAIYIEDPNLRGPQAFPNELKSSQHENVICNDILNATGRVTFLEENTPRNDSSPIKDTMRKCSTVLPVTIHSHQFLFNTSIVYKNSAGELEIASPPEWRPREVTNVPDDQLTTLGSSPQREAPQDDDEFFIAGTPEDKLPRAATLMAGSYSVAVKEVTAADSFISPAPVPSLAHVSTLSPILETPDLKKHETTPPYRSRLRPPLPPSLRREIASTSKRICETSGDLPRMLESVSRAVITNSDVVEVENKAHLSLDTYVASQSPAKPKALNFDDIAVGHNGMPELDKINAFHSREKVQTQLPQYLQKSPTVQFQSLQKSLPIQHQAQQRSPPVQPQSQQKLSPVQSLMQPQSQQKSPPIQSLIQPQTRDQKTPQTPPILLHETSPRNPQTARDVHILSLSKGTPSTGQNRSRKFKRLKKARDLVRTTQLDQMNKKMRGSSKQVEHKQVATKKHTRLGKVQRRFAVHPFIDEEAEESSDEAVSTDDSDTESGEEESQDSFIDTSNSQHLHSGSIDMMAVYRRSLLTQSPVGGGYLEVTTPTANTSITLVSSDTGETLSRRSNEPPSVSRISYSAPIPLGCSKRNGNSVPSRPFKCPADGKENVPPNSVDATPVTCAILDGEDADDGRKSSESRKRKLSFHLQEEDDVFAGLDLDALEEEATCQARLRSTQGVCSSAVMPSFDLGFED</sequence>
<dbReference type="CDD" id="cd18033">
    <property type="entry name" value="DEXDc_FANCM"/>
    <property type="match status" value="1"/>
</dbReference>
<feature type="region of interest" description="Disordered" evidence="11">
    <location>
        <begin position="1282"/>
        <end position="1302"/>
    </location>
</feature>
<dbReference type="GO" id="GO:0005524">
    <property type="term" value="F:ATP binding"/>
    <property type="evidence" value="ECO:0007669"/>
    <property type="project" value="UniProtKB-KW"/>
</dbReference>
<feature type="compositionally biased region" description="Polar residues" evidence="11">
    <location>
        <begin position="1133"/>
        <end position="1142"/>
    </location>
</feature>
<dbReference type="EMBL" id="ABEU02000020">
    <property type="protein sequence ID" value="PNR33010.1"/>
    <property type="molecule type" value="Genomic_DNA"/>
</dbReference>
<dbReference type="GO" id="GO:0043138">
    <property type="term" value="F:3'-5' DNA helicase activity"/>
    <property type="evidence" value="ECO:0000318"/>
    <property type="project" value="GO_Central"/>
</dbReference>
<dbReference type="FunFam" id="3.40.50.300:FF:001992">
    <property type="entry name" value="ATP-dependent RNA helicase, putative"/>
    <property type="match status" value="1"/>
</dbReference>
<feature type="region of interest" description="Disordered" evidence="11">
    <location>
        <begin position="830"/>
        <end position="859"/>
    </location>
</feature>
<evidence type="ECO:0000259" key="13">
    <source>
        <dbReference type="PROSITE" id="PS51194"/>
    </source>
</evidence>
<dbReference type="GO" id="GO:0005634">
    <property type="term" value="C:nucleus"/>
    <property type="evidence" value="ECO:0007669"/>
    <property type="project" value="UniProtKB-SubCell"/>
</dbReference>
<evidence type="ECO:0000256" key="9">
    <source>
        <dbReference type="ARBA" id="ARBA00023204"/>
    </source>
</evidence>
<dbReference type="PANTHER" id="PTHR14025:SF20">
    <property type="entry name" value="FANCONI ANEMIA GROUP M PROTEIN"/>
    <property type="match status" value="1"/>
</dbReference>
<dbReference type="InterPro" id="IPR039686">
    <property type="entry name" value="FANCM/Mph1-like_ID"/>
</dbReference>
<reference evidence="15" key="3">
    <citation type="submission" date="2020-12" db="UniProtKB">
        <authorList>
            <consortium name="EnsemblPlants"/>
        </authorList>
    </citation>
    <scope>IDENTIFICATION</scope>
</reference>
<dbReference type="PaxDb" id="3218-PP1S9_477V6.1"/>
<keyword evidence="5" id="KW-0378">Hydrolase</keyword>
<dbReference type="Proteomes" id="UP000006727">
    <property type="component" value="Chromosome 20"/>
</dbReference>
<dbReference type="PROSITE" id="PS51194">
    <property type="entry name" value="HELICASE_CTER"/>
    <property type="match status" value="1"/>
</dbReference>
<reference evidence="14 16" key="1">
    <citation type="journal article" date="2008" name="Science">
        <title>The Physcomitrella genome reveals evolutionary insights into the conquest of land by plants.</title>
        <authorList>
            <person name="Rensing S."/>
            <person name="Lang D."/>
            <person name="Zimmer A."/>
            <person name="Terry A."/>
            <person name="Salamov A."/>
            <person name="Shapiro H."/>
            <person name="Nishiyama T."/>
            <person name="Perroud P.-F."/>
            <person name="Lindquist E."/>
            <person name="Kamisugi Y."/>
            <person name="Tanahashi T."/>
            <person name="Sakakibara K."/>
            <person name="Fujita T."/>
            <person name="Oishi K."/>
            <person name="Shin-I T."/>
            <person name="Kuroki Y."/>
            <person name="Toyoda A."/>
            <person name="Suzuki Y."/>
            <person name="Hashimoto A."/>
            <person name="Yamaguchi K."/>
            <person name="Sugano A."/>
            <person name="Kohara Y."/>
            <person name="Fujiyama A."/>
            <person name="Anterola A."/>
            <person name="Aoki S."/>
            <person name="Ashton N."/>
            <person name="Barbazuk W.B."/>
            <person name="Barker E."/>
            <person name="Bennetzen J."/>
            <person name="Bezanilla M."/>
            <person name="Blankenship R."/>
            <person name="Cho S.H."/>
            <person name="Dutcher S."/>
            <person name="Estelle M."/>
            <person name="Fawcett J.A."/>
            <person name="Gundlach H."/>
            <person name="Hanada K."/>
            <person name="Heyl A."/>
            <person name="Hicks K.A."/>
            <person name="Hugh J."/>
            <person name="Lohr M."/>
            <person name="Mayer K."/>
            <person name="Melkozernov A."/>
            <person name="Murata T."/>
            <person name="Nelson D."/>
            <person name="Pils B."/>
            <person name="Prigge M."/>
            <person name="Reiss B."/>
            <person name="Renner T."/>
            <person name="Rombauts S."/>
            <person name="Rushton P."/>
            <person name="Sanderfoot A."/>
            <person name="Schween G."/>
            <person name="Shiu S.-H."/>
            <person name="Stueber K."/>
            <person name="Theodoulou F.L."/>
            <person name="Tu H."/>
            <person name="Van de Peer Y."/>
            <person name="Verrier P.J."/>
            <person name="Waters E."/>
            <person name="Wood A."/>
            <person name="Yang L."/>
            <person name="Cove D."/>
            <person name="Cuming A."/>
            <person name="Hasebe M."/>
            <person name="Lucas S."/>
            <person name="Mishler D.B."/>
            <person name="Reski R."/>
            <person name="Grigoriev I."/>
            <person name="Quatrano R.S."/>
            <person name="Boore J.L."/>
        </authorList>
    </citation>
    <scope>NUCLEOTIDE SEQUENCE [LARGE SCALE GENOMIC DNA]</scope>
    <source>
        <strain evidence="15 16">cv. Gransden 2004</strain>
    </source>
</reference>
<dbReference type="Pfam" id="PF00271">
    <property type="entry name" value="Helicase_C"/>
    <property type="match status" value="1"/>
</dbReference>
<dbReference type="GO" id="GO:0009378">
    <property type="term" value="F:four-way junction helicase activity"/>
    <property type="evidence" value="ECO:0000318"/>
    <property type="project" value="GO_Central"/>
</dbReference>
<feature type="domain" description="Helicase C-terminal" evidence="13">
    <location>
        <begin position="402"/>
        <end position="565"/>
    </location>
</feature>
<dbReference type="InterPro" id="IPR027417">
    <property type="entry name" value="P-loop_NTPase"/>
</dbReference>
<evidence type="ECO:0008006" key="17">
    <source>
        <dbReference type="Google" id="ProtNLM"/>
    </source>
</evidence>
<dbReference type="SUPFAM" id="SSF52540">
    <property type="entry name" value="P-loop containing nucleoside triphosphate hydrolases"/>
    <property type="match status" value="1"/>
</dbReference>
<evidence type="ECO:0000256" key="7">
    <source>
        <dbReference type="ARBA" id="ARBA00022840"/>
    </source>
</evidence>
<dbReference type="EnsemblPlants" id="Pp3c20_9530V3.1">
    <property type="protein sequence ID" value="Pp3c20_9530V3.1"/>
    <property type="gene ID" value="Pp3c20_9530"/>
</dbReference>
<evidence type="ECO:0000256" key="4">
    <source>
        <dbReference type="ARBA" id="ARBA00022763"/>
    </source>
</evidence>
<dbReference type="CDD" id="cd18801">
    <property type="entry name" value="SF2_C_FANCM_Hef"/>
    <property type="match status" value="1"/>
</dbReference>
<dbReference type="Gramene" id="Pp3c20_9530V3.1">
    <property type="protein sequence ID" value="Pp3c20_9530V3.1"/>
    <property type="gene ID" value="Pp3c20_9530"/>
</dbReference>
<dbReference type="FunFam" id="3.40.50.300:FF:000861">
    <property type="entry name" value="Fanconi anemia, complementation group M"/>
    <property type="match status" value="1"/>
</dbReference>
<proteinExistence type="inferred from homology"/>
<dbReference type="GO" id="GO:0036297">
    <property type="term" value="P:interstrand cross-link repair"/>
    <property type="evidence" value="ECO:0000318"/>
    <property type="project" value="GO_Central"/>
</dbReference>
<dbReference type="InterPro" id="IPR001650">
    <property type="entry name" value="Helicase_C-like"/>
</dbReference>
<feature type="compositionally biased region" description="Acidic residues" evidence="11">
    <location>
        <begin position="1203"/>
        <end position="1229"/>
    </location>
</feature>
<evidence type="ECO:0000313" key="15">
    <source>
        <dbReference type="EnsemblPlants" id="Pp3c20_9530V3.1"/>
    </source>
</evidence>
<keyword evidence="7" id="KW-0067">ATP-binding</keyword>
<dbReference type="SMART" id="SM00487">
    <property type="entry name" value="DEXDc"/>
    <property type="match status" value="1"/>
</dbReference>
<comment type="subcellular location">
    <subcellularLocation>
        <location evidence="1">Nucleus</location>
    </subcellularLocation>
</comment>
<comment type="similarity">
    <text evidence="2">Belongs to the DEAD box helicase family. DEAH subfamily. FANCM sub-subfamily.</text>
</comment>
<feature type="region of interest" description="Disordered" evidence="11">
    <location>
        <begin position="1051"/>
        <end position="1151"/>
    </location>
</feature>
<dbReference type="GeneID" id="112273298"/>
<accession>A0A2K1IUR4</accession>
<feature type="region of interest" description="Disordered" evidence="11">
    <location>
        <begin position="1165"/>
        <end position="1240"/>
    </location>
</feature>
<keyword evidence="3" id="KW-0547">Nucleotide-binding</keyword>
<evidence type="ECO:0000256" key="1">
    <source>
        <dbReference type="ARBA" id="ARBA00004123"/>
    </source>
</evidence>
<dbReference type="CDD" id="cd12091">
    <property type="entry name" value="FANCM_ID"/>
    <property type="match status" value="1"/>
</dbReference>
<evidence type="ECO:0000259" key="12">
    <source>
        <dbReference type="PROSITE" id="PS51192"/>
    </source>
</evidence>
<dbReference type="SMART" id="SM00490">
    <property type="entry name" value="HELICc"/>
    <property type="match status" value="1"/>
</dbReference>
<dbReference type="InterPro" id="IPR044749">
    <property type="entry name" value="FANCM_DEXDc"/>
</dbReference>
<dbReference type="Gene3D" id="3.40.50.300">
    <property type="entry name" value="P-loop containing nucleotide triphosphate hydrolases"/>
    <property type="match status" value="2"/>
</dbReference>
<dbReference type="PANTHER" id="PTHR14025">
    <property type="entry name" value="FANCONI ANEMIA GROUP M FANCM FAMILY MEMBER"/>
    <property type="match status" value="1"/>
</dbReference>
<dbReference type="FunCoup" id="A0A2K1IUR4">
    <property type="interactions" value="50"/>
</dbReference>
<evidence type="ECO:0000256" key="2">
    <source>
        <dbReference type="ARBA" id="ARBA00009889"/>
    </source>
</evidence>
<evidence type="ECO:0000256" key="10">
    <source>
        <dbReference type="ARBA" id="ARBA00023242"/>
    </source>
</evidence>
<feature type="region of interest" description="Disordered" evidence="11">
    <location>
        <begin position="920"/>
        <end position="940"/>
    </location>
</feature>
<dbReference type="PROSITE" id="PS51192">
    <property type="entry name" value="HELICASE_ATP_BIND_1"/>
    <property type="match status" value="1"/>
</dbReference>
<feature type="compositionally biased region" description="Basic residues" evidence="11">
    <location>
        <begin position="1181"/>
        <end position="1197"/>
    </location>
</feature>
<keyword evidence="6" id="KW-0347">Helicase</keyword>
<dbReference type="Pfam" id="PF00270">
    <property type="entry name" value="DEAD"/>
    <property type="match status" value="1"/>
</dbReference>
<evidence type="ECO:0000256" key="11">
    <source>
        <dbReference type="SAM" id="MobiDB-lite"/>
    </source>
</evidence>
<keyword evidence="4" id="KW-0227">DNA damage</keyword>
<name>A0A2K1IUR4_PHYPA</name>
<evidence type="ECO:0000313" key="14">
    <source>
        <dbReference type="EMBL" id="PNR33010.1"/>
    </source>
</evidence>
<dbReference type="Gene3D" id="1.20.1320.20">
    <property type="entry name" value="hef helicase domain"/>
    <property type="match status" value="1"/>
</dbReference>
<dbReference type="GO" id="GO:0000400">
    <property type="term" value="F:four-way junction DNA binding"/>
    <property type="evidence" value="ECO:0000318"/>
    <property type="project" value="GO_Central"/>
</dbReference>
<gene>
    <name evidence="15" type="primary">LOC112273298</name>
    <name evidence="14" type="ORF">PHYPA_024953</name>
</gene>
<keyword evidence="10" id="KW-0539">Nucleus</keyword>
<protein>
    <recommendedName>
        <fullName evidence="17">Fanconi anemia group M protein</fullName>
    </recommendedName>
</protein>
<dbReference type="GO" id="GO:0045003">
    <property type="term" value="P:double-strand break repair via synthesis-dependent strand annealing"/>
    <property type="evidence" value="ECO:0000318"/>
    <property type="project" value="GO_Central"/>
</dbReference>